<dbReference type="InterPro" id="IPR032807">
    <property type="entry name" value="GNVR"/>
</dbReference>
<keyword evidence="5 7" id="KW-1133">Transmembrane helix</keyword>
<organism evidence="10 11">
    <name type="scientific">Candidatus Ruthenibacterium avium</name>
    <dbReference type="NCBI Taxonomy" id="2838751"/>
    <lineage>
        <taxon>Bacteria</taxon>
        <taxon>Bacillati</taxon>
        <taxon>Bacillota</taxon>
        <taxon>Clostridia</taxon>
        <taxon>Eubacteriales</taxon>
        <taxon>Oscillospiraceae</taxon>
        <taxon>Ruthenibacterium</taxon>
    </lineage>
</organism>
<comment type="subcellular location">
    <subcellularLocation>
        <location evidence="1">Cell membrane</location>
        <topology evidence="1">Multi-pass membrane protein</topology>
    </subcellularLocation>
</comment>
<dbReference type="InterPro" id="IPR003856">
    <property type="entry name" value="LPS_length_determ_N"/>
</dbReference>
<protein>
    <recommendedName>
        <fullName evidence="12">Capsular biosynthesis protein</fullName>
    </recommendedName>
</protein>
<dbReference type="Pfam" id="PF13807">
    <property type="entry name" value="GNVR"/>
    <property type="match status" value="1"/>
</dbReference>
<evidence type="ECO:0000256" key="5">
    <source>
        <dbReference type="ARBA" id="ARBA00022989"/>
    </source>
</evidence>
<dbReference type="GO" id="GO:0004713">
    <property type="term" value="F:protein tyrosine kinase activity"/>
    <property type="evidence" value="ECO:0007669"/>
    <property type="project" value="TreeGrafter"/>
</dbReference>
<dbReference type="Proteomes" id="UP000824209">
    <property type="component" value="Unassembled WGS sequence"/>
</dbReference>
<gene>
    <name evidence="10" type="ORF">H9943_10285</name>
</gene>
<evidence type="ECO:0000256" key="1">
    <source>
        <dbReference type="ARBA" id="ARBA00004651"/>
    </source>
</evidence>
<evidence type="ECO:0000256" key="6">
    <source>
        <dbReference type="ARBA" id="ARBA00023136"/>
    </source>
</evidence>
<evidence type="ECO:0008006" key="12">
    <source>
        <dbReference type="Google" id="ProtNLM"/>
    </source>
</evidence>
<feature type="domain" description="Tyrosine-protein kinase G-rich" evidence="9">
    <location>
        <begin position="154"/>
        <end position="201"/>
    </location>
</feature>
<proteinExistence type="inferred from homology"/>
<evidence type="ECO:0000256" key="4">
    <source>
        <dbReference type="ARBA" id="ARBA00022692"/>
    </source>
</evidence>
<evidence type="ECO:0000259" key="8">
    <source>
        <dbReference type="Pfam" id="PF02706"/>
    </source>
</evidence>
<dbReference type="PANTHER" id="PTHR32309:SF13">
    <property type="entry name" value="FERRIC ENTEROBACTIN TRANSPORT PROTEIN FEPE"/>
    <property type="match status" value="1"/>
</dbReference>
<feature type="transmembrane region" description="Helical" evidence="7">
    <location>
        <begin position="179"/>
        <end position="198"/>
    </location>
</feature>
<dbReference type="PANTHER" id="PTHR32309">
    <property type="entry name" value="TYROSINE-PROTEIN KINASE"/>
    <property type="match status" value="1"/>
</dbReference>
<name>A0A9D2M3I0_9FIRM</name>
<dbReference type="InterPro" id="IPR050445">
    <property type="entry name" value="Bact_polysacc_biosynth/exp"/>
</dbReference>
<feature type="domain" description="Polysaccharide chain length determinant N-terminal" evidence="8">
    <location>
        <begin position="7"/>
        <end position="100"/>
    </location>
</feature>
<evidence type="ECO:0000256" key="7">
    <source>
        <dbReference type="SAM" id="Phobius"/>
    </source>
</evidence>
<dbReference type="Pfam" id="PF02706">
    <property type="entry name" value="Wzz"/>
    <property type="match status" value="1"/>
</dbReference>
<keyword evidence="4 7" id="KW-0812">Transmembrane</keyword>
<reference evidence="10" key="1">
    <citation type="journal article" date="2021" name="PeerJ">
        <title>Extensive microbial diversity within the chicken gut microbiome revealed by metagenomics and culture.</title>
        <authorList>
            <person name="Gilroy R."/>
            <person name="Ravi A."/>
            <person name="Getino M."/>
            <person name="Pursley I."/>
            <person name="Horton D.L."/>
            <person name="Alikhan N.F."/>
            <person name="Baker D."/>
            <person name="Gharbi K."/>
            <person name="Hall N."/>
            <person name="Watson M."/>
            <person name="Adriaenssens E.M."/>
            <person name="Foster-Nyarko E."/>
            <person name="Jarju S."/>
            <person name="Secka A."/>
            <person name="Antonio M."/>
            <person name="Oren A."/>
            <person name="Chaudhuri R.R."/>
            <person name="La Ragione R."/>
            <person name="Hildebrand F."/>
            <person name="Pallen M.J."/>
        </authorList>
    </citation>
    <scope>NUCLEOTIDE SEQUENCE</scope>
    <source>
        <strain evidence="10">ChiBcec8-14828</strain>
    </source>
</reference>
<keyword evidence="3" id="KW-1003">Cell membrane</keyword>
<comment type="similarity">
    <text evidence="2">Belongs to the CpsC/CapA family.</text>
</comment>
<dbReference type="GO" id="GO:0005886">
    <property type="term" value="C:plasma membrane"/>
    <property type="evidence" value="ECO:0007669"/>
    <property type="project" value="UniProtKB-SubCell"/>
</dbReference>
<evidence type="ECO:0000313" key="10">
    <source>
        <dbReference type="EMBL" id="HJB40766.1"/>
    </source>
</evidence>
<dbReference type="AlphaFoldDB" id="A0A9D2M3I0"/>
<reference evidence="10" key="2">
    <citation type="submission" date="2021-04" db="EMBL/GenBank/DDBJ databases">
        <authorList>
            <person name="Gilroy R."/>
        </authorList>
    </citation>
    <scope>NUCLEOTIDE SEQUENCE</scope>
    <source>
        <strain evidence="10">ChiBcec8-14828</strain>
    </source>
</reference>
<evidence type="ECO:0000256" key="2">
    <source>
        <dbReference type="ARBA" id="ARBA00006683"/>
    </source>
</evidence>
<dbReference type="EMBL" id="DWYA01000092">
    <property type="protein sequence ID" value="HJB40766.1"/>
    <property type="molecule type" value="Genomic_DNA"/>
</dbReference>
<evidence type="ECO:0000256" key="3">
    <source>
        <dbReference type="ARBA" id="ARBA00022475"/>
    </source>
</evidence>
<keyword evidence="6 7" id="KW-0472">Membrane</keyword>
<sequence length="231" mass="24880">MEQQEYETIDLREIVQIIRKNLIIIVAVTLVAALCGYFVTAMFITPKYKASATMIVNAREDMAAQTVVTNDQLTSASKLVETYSVILKSDTVLDKTIQDLGLNLTYDQLVSKVSVTPVNSTQVMEIAVVDPSADLAKKIAQSIVDQAPDIIGRTVNAGSVQVISEPKASPDPVSPNKTMNTLVAALIGAALSIGLAFVRDMMNNKIMTDADVTKKIGLTVLGVIPQIDLKE</sequence>
<comment type="caution">
    <text evidence="10">The sequence shown here is derived from an EMBL/GenBank/DDBJ whole genome shotgun (WGS) entry which is preliminary data.</text>
</comment>
<accession>A0A9D2M3I0</accession>
<evidence type="ECO:0000259" key="9">
    <source>
        <dbReference type="Pfam" id="PF13807"/>
    </source>
</evidence>
<feature type="transmembrane region" description="Helical" evidence="7">
    <location>
        <begin position="21"/>
        <end position="44"/>
    </location>
</feature>
<evidence type="ECO:0000313" key="11">
    <source>
        <dbReference type="Proteomes" id="UP000824209"/>
    </source>
</evidence>